<evidence type="ECO:0000313" key="4">
    <source>
        <dbReference type="EMBL" id="UYP47286.1"/>
    </source>
</evidence>
<organism evidence="4 5">
    <name type="scientific">Candidatus Lokiarchaeum ossiferum</name>
    <dbReference type="NCBI Taxonomy" id="2951803"/>
    <lineage>
        <taxon>Archaea</taxon>
        <taxon>Promethearchaeati</taxon>
        <taxon>Promethearchaeota</taxon>
        <taxon>Promethearchaeia</taxon>
        <taxon>Promethearchaeales</taxon>
        <taxon>Promethearchaeaceae</taxon>
        <taxon>Candidatus Lokiarchaeum</taxon>
    </lineage>
</organism>
<dbReference type="EMBL" id="CP104013">
    <property type="protein sequence ID" value="UYP47286.1"/>
    <property type="molecule type" value="Genomic_DNA"/>
</dbReference>
<feature type="domain" description="Response regulatory" evidence="3">
    <location>
        <begin position="2"/>
        <end position="119"/>
    </location>
</feature>
<dbReference type="InterPro" id="IPR036097">
    <property type="entry name" value="HisK_dim/P_sf"/>
</dbReference>
<dbReference type="EC" id="2.7.13.3" evidence="4"/>
<keyword evidence="1" id="KW-0597">Phosphoprotein</keyword>
<dbReference type="Gene3D" id="3.40.50.2300">
    <property type="match status" value="1"/>
</dbReference>
<dbReference type="InterPro" id="IPR003661">
    <property type="entry name" value="HisK_dim/P_dom"/>
</dbReference>
<dbReference type="GO" id="GO:0004673">
    <property type="term" value="F:protein histidine kinase activity"/>
    <property type="evidence" value="ECO:0007669"/>
    <property type="project" value="UniProtKB-EC"/>
</dbReference>
<dbReference type="SMART" id="SM00448">
    <property type="entry name" value="REC"/>
    <property type="match status" value="1"/>
</dbReference>
<dbReference type="Pfam" id="PF02518">
    <property type="entry name" value="HATPase_c"/>
    <property type="match status" value="1"/>
</dbReference>
<dbReference type="PRINTS" id="PR00344">
    <property type="entry name" value="BCTRLSENSOR"/>
</dbReference>
<dbReference type="SUPFAM" id="SSF55874">
    <property type="entry name" value="ATPase domain of HSP90 chaperone/DNA topoisomerase II/histidine kinase"/>
    <property type="match status" value="1"/>
</dbReference>
<evidence type="ECO:0000313" key="5">
    <source>
        <dbReference type="Proteomes" id="UP001208689"/>
    </source>
</evidence>
<keyword evidence="4" id="KW-0808">Transferase</keyword>
<dbReference type="PANTHER" id="PTHR43065">
    <property type="entry name" value="SENSOR HISTIDINE KINASE"/>
    <property type="match status" value="1"/>
</dbReference>
<dbReference type="PROSITE" id="PS50110">
    <property type="entry name" value="RESPONSE_REGULATORY"/>
    <property type="match status" value="1"/>
</dbReference>
<proteinExistence type="predicted"/>
<protein>
    <submittedName>
        <fullName evidence="4">Sensor histidine kinase RcsC</fullName>
        <ecNumber evidence="4">2.7.13.3</ecNumber>
    </submittedName>
</protein>
<accession>A0ABY6HV64</accession>
<dbReference type="SMART" id="SM00387">
    <property type="entry name" value="HATPase_c"/>
    <property type="match status" value="1"/>
</dbReference>
<dbReference type="InterPro" id="IPR036890">
    <property type="entry name" value="HATPase_C_sf"/>
</dbReference>
<dbReference type="SMART" id="SM00388">
    <property type="entry name" value="HisKA"/>
    <property type="match status" value="1"/>
</dbReference>
<dbReference type="Pfam" id="PF00072">
    <property type="entry name" value="Response_reg"/>
    <property type="match status" value="1"/>
</dbReference>
<dbReference type="InterPro" id="IPR005467">
    <property type="entry name" value="His_kinase_dom"/>
</dbReference>
<dbReference type="PANTHER" id="PTHR43065:SF42">
    <property type="entry name" value="TWO-COMPONENT SENSOR PPRA"/>
    <property type="match status" value="1"/>
</dbReference>
<keyword evidence="4" id="KW-0418">Kinase</keyword>
<dbReference type="CDD" id="cd00082">
    <property type="entry name" value="HisKA"/>
    <property type="match status" value="1"/>
</dbReference>
<evidence type="ECO:0000259" key="2">
    <source>
        <dbReference type="PROSITE" id="PS50109"/>
    </source>
</evidence>
<name>A0ABY6HV64_9ARCH</name>
<dbReference type="InterPro" id="IPR011006">
    <property type="entry name" value="CheY-like_superfamily"/>
</dbReference>
<sequence length="406" mass="46549">MKILIIDDKKENNYLVERMITKLGYEAILAENGVEALELLFKFDFIMVISDILMPEMDGFQLCKIVRCLKKFDGLKFVFYTATYTEKEDEEFAMELGADKFLRKPMDPQLFLQEIQKLLQKEQADHDYRKNYIKKPEKEIFKLYNERLINKLEKKTRELEKFKQMDGERLRAQKIESLALIAGGIAHDFNNLLVGILGNTNIIQTDKSLSIEVQDSLKDIEKATLRASELTEQLLAFSKDGNIIKETKDITPIIEESISLVLRGSKSKCIINTQKNLPKVEVDSGQMTQVFNNLLINANQSMENGGEIHVSIEVVHISDDLEFPLPYGPYVQISIKDQGVGVPQNVHQHIFEPYFTTKEKGNGLGLATCYTIIKRHGGYISFKSNPKTEPGTTFQIFLPIFEQNYE</sequence>
<dbReference type="SUPFAM" id="SSF52172">
    <property type="entry name" value="CheY-like"/>
    <property type="match status" value="1"/>
</dbReference>
<reference evidence="4" key="1">
    <citation type="submission" date="2022-09" db="EMBL/GenBank/DDBJ databases">
        <title>Actin cytoskeleton and complex cell architecture in an #Asgard archaeon.</title>
        <authorList>
            <person name="Ponce Toledo R.I."/>
            <person name="Schleper C."/>
            <person name="Rodrigues Oliveira T."/>
            <person name="Wollweber F."/>
            <person name="Xu J."/>
            <person name="Rittmann S."/>
            <person name="Klingl A."/>
            <person name="Pilhofer M."/>
        </authorList>
    </citation>
    <scope>NUCLEOTIDE SEQUENCE</scope>
    <source>
        <strain evidence="4">B-35</strain>
    </source>
</reference>
<keyword evidence="5" id="KW-1185">Reference proteome</keyword>
<dbReference type="InterPro" id="IPR003594">
    <property type="entry name" value="HATPase_dom"/>
</dbReference>
<dbReference type="Pfam" id="PF00512">
    <property type="entry name" value="HisKA"/>
    <property type="match status" value="1"/>
</dbReference>
<dbReference type="Proteomes" id="UP001208689">
    <property type="component" value="Chromosome"/>
</dbReference>
<dbReference type="PROSITE" id="PS50109">
    <property type="entry name" value="HIS_KIN"/>
    <property type="match status" value="1"/>
</dbReference>
<feature type="domain" description="Histidine kinase" evidence="2">
    <location>
        <begin position="184"/>
        <end position="402"/>
    </location>
</feature>
<dbReference type="Gene3D" id="3.30.565.10">
    <property type="entry name" value="Histidine kinase-like ATPase, C-terminal domain"/>
    <property type="match status" value="1"/>
</dbReference>
<evidence type="ECO:0000256" key="1">
    <source>
        <dbReference type="ARBA" id="ARBA00022553"/>
    </source>
</evidence>
<dbReference type="CDD" id="cd00156">
    <property type="entry name" value="REC"/>
    <property type="match status" value="1"/>
</dbReference>
<gene>
    <name evidence="4" type="ORF">NEF87_003571</name>
</gene>
<dbReference type="Gene3D" id="1.10.287.130">
    <property type="match status" value="1"/>
</dbReference>
<dbReference type="InterPro" id="IPR001789">
    <property type="entry name" value="Sig_transdc_resp-reg_receiver"/>
</dbReference>
<dbReference type="InterPro" id="IPR004358">
    <property type="entry name" value="Sig_transdc_His_kin-like_C"/>
</dbReference>
<evidence type="ECO:0000259" key="3">
    <source>
        <dbReference type="PROSITE" id="PS50110"/>
    </source>
</evidence>
<dbReference type="SUPFAM" id="SSF47384">
    <property type="entry name" value="Homodimeric domain of signal transducing histidine kinase"/>
    <property type="match status" value="1"/>
</dbReference>